<keyword evidence="2" id="KW-0732">Signal</keyword>
<name>A0A8K0KKF1_LADFU</name>
<dbReference type="Gene3D" id="3.40.50.1820">
    <property type="entry name" value="alpha/beta hydrolase"/>
    <property type="match status" value="1"/>
</dbReference>
<reference evidence="4" key="1">
    <citation type="submission" date="2013-04" db="EMBL/GenBank/DDBJ databases">
        <authorList>
            <person name="Qu J."/>
            <person name="Murali S.C."/>
            <person name="Bandaranaike D."/>
            <person name="Bellair M."/>
            <person name="Blankenburg K."/>
            <person name="Chao H."/>
            <person name="Dinh H."/>
            <person name="Doddapaneni H."/>
            <person name="Downs B."/>
            <person name="Dugan-Rocha S."/>
            <person name="Elkadiri S."/>
            <person name="Gnanaolivu R.D."/>
            <person name="Hernandez B."/>
            <person name="Javaid M."/>
            <person name="Jayaseelan J.C."/>
            <person name="Lee S."/>
            <person name="Li M."/>
            <person name="Ming W."/>
            <person name="Munidasa M."/>
            <person name="Muniz J."/>
            <person name="Nguyen L."/>
            <person name="Ongeri F."/>
            <person name="Osuji N."/>
            <person name="Pu L.-L."/>
            <person name="Puazo M."/>
            <person name="Qu C."/>
            <person name="Quiroz J."/>
            <person name="Raj R."/>
            <person name="Weissenberger G."/>
            <person name="Xin Y."/>
            <person name="Zou X."/>
            <person name="Han Y."/>
            <person name="Richards S."/>
            <person name="Worley K."/>
            <person name="Muzny D."/>
            <person name="Gibbs R."/>
        </authorList>
    </citation>
    <scope>NUCLEOTIDE SEQUENCE</scope>
    <source>
        <strain evidence="4">Sampled in the wild</strain>
    </source>
</reference>
<dbReference type="OrthoDB" id="19653at2759"/>
<keyword evidence="1" id="KW-0325">Glycoprotein</keyword>
<dbReference type="InterPro" id="IPR002018">
    <property type="entry name" value="CarbesteraseB"/>
</dbReference>
<dbReference type="EMBL" id="KZ308967">
    <property type="protein sequence ID" value="KAG8235928.1"/>
    <property type="molecule type" value="Genomic_DNA"/>
</dbReference>
<evidence type="ECO:0000256" key="1">
    <source>
        <dbReference type="ARBA" id="ARBA00023180"/>
    </source>
</evidence>
<organism evidence="4 5">
    <name type="scientific">Ladona fulva</name>
    <name type="common">Scarce chaser dragonfly</name>
    <name type="synonym">Libellula fulva</name>
    <dbReference type="NCBI Taxonomy" id="123851"/>
    <lineage>
        <taxon>Eukaryota</taxon>
        <taxon>Metazoa</taxon>
        <taxon>Ecdysozoa</taxon>
        <taxon>Arthropoda</taxon>
        <taxon>Hexapoda</taxon>
        <taxon>Insecta</taxon>
        <taxon>Pterygota</taxon>
        <taxon>Palaeoptera</taxon>
        <taxon>Odonata</taxon>
        <taxon>Epiprocta</taxon>
        <taxon>Anisoptera</taxon>
        <taxon>Libelluloidea</taxon>
        <taxon>Libellulidae</taxon>
        <taxon>Ladona</taxon>
    </lineage>
</organism>
<keyword evidence="5" id="KW-1185">Reference proteome</keyword>
<dbReference type="Pfam" id="PF00135">
    <property type="entry name" value="COesterase"/>
    <property type="match status" value="1"/>
</dbReference>
<comment type="caution">
    <text evidence="4">The sequence shown here is derived from an EMBL/GenBank/DDBJ whole genome shotgun (WGS) entry which is preliminary data.</text>
</comment>
<feature type="signal peptide" evidence="2">
    <location>
        <begin position="1"/>
        <end position="22"/>
    </location>
</feature>
<evidence type="ECO:0000313" key="4">
    <source>
        <dbReference type="EMBL" id="KAG8235928.1"/>
    </source>
</evidence>
<dbReference type="Proteomes" id="UP000792457">
    <property type="component" value="Unassembled WGS sequence"/>
</dbReference>
<dbReference type="AlphaFoldDB" id="A0A8K0KKF1"/>
<evidence type="ECO:0000259" key="3">
    <source>
        <dbReference type="Pfam" id="PF00135"/>
    </source>
</evidence>
<evidence type="ECO:0000313" key="5">
    <source>
        <dbReference type="Proteomes" id="UP000792457"/>
    </source>
</evidence>
<evidence type="ECO:0000256" key="2">
    <source>
        <dbReference type="SAM" id="SignalP"/>
    </source>
</evidence>
<sequence>MKALLWLLSLAAVGSVPVGNEATLVRTSKGRLRGTTMTSRNGREFYAFRGVRYALPPVEEFRFKSAK</sequence>
<dbReference type="SUPFAM" id="SSF53474">
    <property type="entry name" value="alpha/beta-Hydrolases"/>
    <property type="match status" value="1"/>
</dbReference>
<feature type="domain" description="Carboxylesterase type B" evidence="3">
    <location>
        <begin position="22"/>
        <end position="66"/>
    </location>
</feature>
<feature type="chain" id="PRO_5035427797" description="Carboxylesterase type B domain-containing protein" evidence="2">
    <location>
        <begin position="23"/>
        <end position="67"/>
    </location>
</feature>
<dbReference type="InterPro" id="IPR029058">
    <property type="entry name" value="AB_hydrolase_fold"/>
</dbReference>
<protein>
    <recommendedName>
        <fullName evidence="3">Carboxylesterase type B domain-containing protein</fullName>
    </recommendedName>
</protein>
<reference evidence="4" key="2">
    <citation type="submission" date="2017-10" db="EMBL/GenBank/DDBJ databases">
        <title>Ladona fulva Genome sequencing and assembly.</title>
        <authorList>
            <person name="Murali S."/>
            <person name="Richards S."/>
            <person name="Bandaranaike D."/>
            <person name="Bellair M."/>
            <person name="Blankenburg K."/>
            <person name="Chao H."/>
            <person name="Dinh H."/>
            <person name="Doddapaneni H."/>
            <person name="Dugan-Rocha S."/>
            <person name="Elkadiri S."/>
            <person name="Gnanaolivu R."/>
            <person name="Hernandez B."/>
            <person name="Skinner E."/>
            <person name="Javaid M."/>
            <person name="Lee S."/>
            <person name="Li M."/>
            <person name="Ming W."/>
            <person name="Munidasa M."/>
            <person name="Muniz J."/>
            <person name="Nguyen L."/>
            <person name="Hughes D."/>
            <person name="Osuji N."/>
            <person name="Pu L.-L."/>
            <person name="Puazo M."/>
            <person name="Qu C."/>
            <person name="Quiroz J."/>
            <person name="Raj R."/>
            <person name="Weissenberger G."/>
            <person name="Xin Y."/>
            <person name="Zou X."/>
            <person name="Han Y."/>
            <person name="Worley K."/>
            <person name="Muzny D."/>
            <person name="Gibbs R."/>
        </authorList>
    </citation>
    <scope>NUCLEOTIDE SEQUENCE</scope>
    <source>
        <strain evidence="4">Sampled in the wild</strain>
    </source>
</reference>
<proteinExistence type="predicted"/>
<accession>A0A8K0KKF1</accession>
<gene>
    <name evidence="4" type="ORF">J437_LFUL014284</name>
</gene>